<name>A0AAN8WL22_HALRR</name>
<evidence type="ECO:0008006" key="10">
    <source>
        <dbReference type="Google" id="ProtNLM"/>
    </source>
</evidence>
<evidence type="ECO:0000259" key="6">
    <source>
        <dbReference type="PROSITE" id="PS50089"/>
    </source>
</evidence>
<dbReference type="Pfam" id="PF00097">
    <property type="entry name" value="zf-C3HC4"/>
    <property type="match status" value="1"/>
</dbReference>
<evidence type="ECO:0000256" key="2">
    <source>
        <dbReference type="ARBA" id="ARBA00022771"/>
    </source>
</evidence>
<keyword evidence="2 4" id="KW-0863">Zinc-finger</keyword>
<dbReference type="SUPFAM" id="SSF57850">
    <property type="entry name" value="RING/U-box"/>
    <property type="match status" value="1"/>
</dbReference>
<dbReference type="InterPro" id="IPR001841">
    <property type="entry name" value="Znf_RING"/>
</dbReference>
<dbReference type="GO" id="GO:0004842">
    <property type="term" value="F:ubiquitin-protein transferase activity"/>
    <property type="evidence" value="ECO:0007669"/>
    <property type="project" value="InterPro"/>
</dbReference>
<gene>
    <name evidence="8" type="ORF">SK128_019100</name>
</gene>
<feature type="domain" description="RING-type" evidence="6">
    <location>
        <begin position="9"/>
        <end position="52"/>
    </location>
</feature>
<evidence type="ECO:0000256" key="5">
    <source>
        <dbReference type="SAM" id="Coils"/>
    </source>
</evidence>
<dbReference type="InterPro" id="IPR010606">
    <property type="entry name" value="Mib_Herc2"/>
</dbReference>
<dbReference type="EMBL" id="JAXCGZ010017411">
    <property type="protein sequence ID" value="KAK7068145.1"/>
    <property type="molecule type" value="Genomic_DNA"/>
</dbReference>
<dbReference type="PANTHER" id="PTHR25464">
    <property type="entry name" value="TRIPARTITE MOTIF-CONTAINING PROTEIN 2-LIKE PROTEIN"/>
    <property type="match status" value="1"/>
</dbReference>
<dbReference type="InterPro" id="IPR018957">
    <property type="entry name" value="Znf_C3HC4_RING-type"/>
</dbReference>
<dbReference type="Pfam" id="PF06701">
    <property type="entry name" value="MIB_HERC2"/>
    <property type="match status" value="1"/>
</dbReference>
<dbReference type="SMART" id="SM00184">
    <property type="entry name" value="RING"/>
    <property type="match status" value="1"/>
</dbReference>
<dbReference type="Proteomes" id="UP001381693">
    <property type="component" value="Unassembled WGS sequence"/>
</dbReference>
<keyword evidence="5" id="KW-0175">Coiled coil</keyword>
<dbReference type="GO" id="GO:0016567">
    <property type="term" value="P:protein ubiquitination"/>
    <property type="evidence" value="ECO:0007669"/>
    <property type="project" value="InterPro"/>
</dbReference>
<keyword evidence="1" id="KW-0479">Metal-binding</keyword>
<evidence type="ECO:0000313" key="9">
    <source>
        <dbReference type="Proteomes" id="UP001381693"/>
    </source>
</evidence>
<evidence type="ECO:0000256" key="1">
    <source>
        <dbReference type="ARBA" id="ARBA00022723"/>
    </source>
</evidence>
<dbReference type="SUPFAM" id="SSF159034">
    <property type="entry name" value="Mib/herc2 domain-like"/>
    <property type="match status" value="1"/>
</dbReference>
<dbReference type="AlphaFoldDB" id="A0AAN8WL22"/>
<dbReference type="GO" id="GO:0008270">
    <property type="term" value="F:zinc ion binding"/>
    <property type="evidence" value="ECO:0007669"/>
    <property type="project" value="UniProtKB-KW"/>
</dbReference>
<keyword evidence="3" id="KW-0862">Zinc</keyword>
<dbReference type="InterPro" id="IPR037252">
    <property type="entry name" value="Mib_Herc2_sf"/>
</dbReference>
<dbReference type="InterPro" id="IPR013083">
    <property type="entry name" value="Znf_RING/FYVE/PHD"/>
</dbReference>
<dbReference type="Gene3D" id="2.30.30.40">
    <property type="entry name" value="SH3 Domains"/>
    <property type="match status" value="1"/>
</dbReference>
<evidence type="ECO:0000256" key="4">
    <source>
        <dbReference type="PROSITE-ProRule" id="PRU00175"/>
    </source>
</evidence>
<keyword evidence="9" id="KW-1185">Reference proteome</keyword>
<dbReference type="PANTHER" id="PTHR25464:SF2">
    <property type="entry name" value="RING-TYPE DOMAIN-CONTAINING PROTEIN"/>
    <property type="match status" value="1"/>
</dbReference>
<comment type="caution">
    <text evidence="8">The sequence shown here is derived from an EMBL/GenBank/DDBJ whole genome shotgun (WGS) entry which is preliminary data.</text>
</comment>
<proteinExistence type="predicted"/>
<dbReference type="Gene3D" id="3.30.40.10">
    <property type="entry name" value="Zinc/RING finger domain, C3HC4 (zinc finger)"/>
    <property type="match status" value="1"/>
</dbReference>
<evidence type="ECO:0000313" key="8">
    <source>
        <dbReference type="EMBL" id="KAK7068145.1"/>
    </source>
</evidence>
<sequence>MDMDSIDACSICFEKYNEECLRPHSLPCGHSCCASCLDKNIKNGELECPYCKQVYKASKATDFPINYTVESIISSLRKTQLNESFENPLKSEDYQQCHGSNASAKWQALIKEQRNNLKSLLNDSGSMVSEIKKYLEFLQTRKAEHNSLLVNIYLLATLNEDIVKELTIEEERLEELMKEQEENREIALSKLGIYQNVTSTSDAGMVSEDLENYNQILRAWIGRCEQLPNPLVLKNSETLKTYTESAVDKVPEIELLEVAPADVCLLEPSLNIMEKLTRIKDVQILKVGDRVIRGRDWKWGSQDGHSPSKGTVIRDQGNGWLKVKWDYGSENAYRMGAEGCFDLKLVVA</sequence>
<protein>
    <recommendedName>
        <fullName evidence="10">RING-type domain-containing protein</fullName>
    </recommendedName>
</protein>
<evidence type="ECO:0000256" key="3">
    <source>
        <dbReference type="ARBA" id="ARBA00022833"/>
    </source>
</evidence>
<dbReference type="PROSITE" id="PS50089">
    <property type="entry name" value="ZF_RING_2"/>
    <property type="match status" value="1"/>
</dbReference>
<reference evidence="8 9" key="1">
    <citation type="submission" date="2023-11" db="EMBL/GenBank/DDBJ databases">
        <title>Halocaridina rubra genome assembly.</title>
        <authorList>
            <person name="Smith C."/>
        </authorList>
    </citation>
    <scope>NUCLEOTIDE SEQUENCE [LARGE SCALE GENOMIC DNA]</scope>
    <source>
        <strain evidence="8">EP-1</strain>
        <tissue evidence="8">Whole</tissue>
    </source>
</reference>
<feature type="coiled-coil region" evidence="5">
    <location>
        <begin position="159"/>
        <end position="190"/>
    </location>
</feature>
<organism evidence="8 9">
    <name type="scientific">Halocaridina rubra</name>
    <name type="common">Hawaiian red shrimp</name>
    <dbReference type="NCBI Taxonomy" id="373956"/>
    <lineage>
        <taxon>Eukaryota</taxon>
        <taxon>Metazoa</taxon>
        <taxon>Ecdysozoa</taxon>
        <taxon>Arthropoda</taxon>
        <taxon>Crustacea</taxon>
        <taxon>Multicrustacea</taxon>
        <taxon>Malacostraca</taxon>
        <taxon>Eumalacostraca</taxon>
        <taxon>Eucarida</taxon>
        <taxon>Decapoda</taxon>
        <taxon>Pleocyemata</taxon>
        <taxon>Caridea</taxon>
        <taxon>Atyoidea</taxon>
        <taxon>Atyidae</taxon>
        <taxon>Halocaridina</taxon>
    </lineage>
</organism>
<feature type="domain" description="MIB/HERC2" evidence="7">
    <location>
        <begin position="277"/>
        <end position="348"/>
    </location>
</feature>
<accession>A0AAN8WL22</accession>
<evidence type="ECO:0000259" key="7">
    <source>
        <dbReference type="PROSITE" id="PS51416"/>
    </source>
</evidence>
<dbReference type="PROSITE" id="PS51416">
    <property type="entry name" value="MIB_HERC2"/>
    <property type="match status" value="1"/>
</dbReference>